<evidence type="ECO:0000313" key="5">
    <source>
        <dbReference type="EMBL" id="SEH56786.1"/>
    </source>
</evidence>
<organism evidence="5 6">
    <name type="scientific">Magnetospirillum fulvum</name>
    <name type="common">Rhodospirillum fulvum</name>
    <dbReference type="NCBI Taxonomy" id="1082"/>
    <lineage>
        <taxon>Bacteria</taxon>
        <taxon>Pseudomonadati</taxon>
        <taxon>Pseudomonadota</taxon>
        <taxon>Alphaproteobacteria</taxon>
        <taxon>Rhodospirillales</taxon>
        <taxon>Rhodospirillaceae</taxon>
        <taxon>Magnetospirillum</taxon>
    </lineage>
</organism>
<comment type="catalytic activity">
    <reaction evidence="3">
        <text>a long-chain fatty acid + ATP + CoA = a long-chain fatty acyl-CoA + AMP + diphosphate</text>
        <dbReference type="Rhea" id="RHEA:15421"/>
        <dbReference type="ChEBI" id="CHEBI:30616"/>
        <dbReference type="ChEBI" id="CHEBI:33019"/>
        <dbReference type="ChEBI" id="CHEBI:57287"/>
        <dbReference type="ChEBI" id="CHEBI:57560"/>
        <dbReference type="ChEBI" id="CHEBI:83139"/>
        <dbReference type="ChEBI" id="CHEBI:456215"/>
        <dbReference type="EC" id="6.2.1.3"/>
    </reaction>
    <physiologicalReaction direction="left-to-right" evidence="3">
        <dbReference type="Rhea" id="RHEA:15422"/>
    </physiologicalReaction>
</comment>
<accession>A0A1H6J3Y9</accession>
<dbReference type="Gene3D" id="3.30.300.30">
    <property type="match status" value="1"/>
</dbReference>
<evidence type="ECO:0000256" key="2">
    <source>
        <dbReference type="ARBA" id="ARBA00022840"/>
    </source>
</evidence>
<dbReference type="GO" id="GO:0004467">
    <property type="term" value="F:long-chain fatty acid-CoA ligase activity"/>
    <property type="evidence" value="ECO:0007669"/>
    <property type="project" value="UniProtKB-EC"/>
</dbReference>
<dbReference type="GO" id="GO:0005524">
    <property type="term" value="F:ATP binding"/>
    <property type="evidence" value="ECO:0007669"/>
    <property type="project" value="UniProtKB-KW"/>
</dbReference>
<keyword evidence="2" id="KW-0067">ATP-binding</keyword>
<dbReference type="Gene3D" id="3.40.50.12780">
    <property type="entry name" value="N-terminal domain of ligase-like"/>
    <property type="match status" value="1"/>
</dbReference>
<dbReference type="InterPro" id="IPR042099">
    <property type="entry name" value="ANL_N_sf"/>
</dbReference>
<dbReference type="CDD" id="cd05907">
    <property type="entry name" value="VL_LC_FACS_like"/>
    <property type="match status" value="1"/>
</dbReference>
<dbReference type="OrthoDB" id="9803968at2"/>
<evidence type="ECO:0000256" key="1">
    <source>
        <dbReference type="ARBA" id="ARBA00022741"/>
    </source>
</evidence>
<dbReference type="SUPFAM" id="SSF56801">
    <property type="entry name" value="Acetyl-CoA synthetase-like"/>
    <property type="match status" value="1"/>
</dbReference>
<dbReference type="Pfam" id="PF23562">
    <property type="entry name" value="AMP-binding_C_3"/>
    <property type="match status" value="1"/>
</dbReference>
<dbReference type="PANTHER" id="PTHR43272">
    <property type="entry name" value="LONG-CHAIN-FATTY-ACID--COA LIGASE"/>
    <property type="match status" value="1"/>
</dbReference>
<reference evidence="6" key="1">
    <citation type="submission" date="2016-10" db="EMBL/GenBank/DDBJ databases">
        <authorList>
            <person name="Varghese N."/>
            <person name="Submissions S."/>
        </authorList>
    </citation>
    <scope>NUCLEOTIDE SEQUENCE [LARGE SCALE GENOMIC DNA]</scope>
    <source>
        <strain evidence="6">DSM 13234</strain>
    </source>
</reference>
<name>A0A1H6J3Y9_MAGFU</name>
<keyword evidence="6" id="KW-1185">Reference proteome</keyword>
<dbReference type="InterPro" id="IPR000873">
    <property type="entry name" value="AMP-dep_synth/lig_dom"/>
</dbReference>
<evidence type="ECO:0000259" key="4">
    <source>
        <dbReference type="Pfam" id="PF00501"/>
    </source>
</evidence>
<dbReference type="RefSeq" id="WP_074769982.1">
    <property type="nucleotide sequence ID" value="NZ_FNWO01000014.1"/>
</dbReference>
<dbReference type="InterPro" id="IPR045851">
    <property type="entry name" value="AMP-bd_C_sf"/>
</dbReference>
<protein>
    <submittedName>
        <fullName evidence="5">Long-chain acyl-CoA synthetase</fullName>
    </submittedName>
</protein>
<sequence length="614" mass="66541">MEDIRACKSLPGMFFDWAARLGDKPFLAARRDGEWRTQSWRAVADEVIALAAGLERLGIVAGDRVVLVGENRPEWAIADLAIMAAGAISVPAYTTNTVADHCHILDNSGAKLAIVSTPALARRVLAAAAEARARPGVIVIDPPFADPPEGIVRHTWDDVLALGRASGSEARVRARVAGLRRDNTACIIHTSGTGGVPKGVMLSHGAILHNCHGAALLVDDLNGGVHYDEVFLSFLPLSHAYEHTAGLFLPISIGASIYYADSIEHLSANMLEVRPTIMTAVPRLYDSIRIRILKGLSKAGRVRQSLFHAALTLGTRRIDQDGRLGPLDTVADRVLERVVRDKIRDRFGGRLKAFVSGGAPLPPEVGRFFLALGVTILQGYGQTEAAPVISVNRPGRVRVESVGSAIEGVELRIAEDGEILVRGELVMQGYWQDSASTAAAIDPDGWLHTGDIGVIDPDGNLRITDRKKDIIVNSGGDNVSPQRIECLLTLQPGIAQAMVHGDRRPHLVALIVPDPERVQALGSPPRTPERVVIEHPRLKAEIAQAVEQVNARLAPVERIRRFAVLAEPFSVENGLLTPTMKIRRHLIRESHAEILDGMYEDRQTRAARPKAEAM</sequence>
<dbReference type="Proteomes" id="UP000182983">
    <property type="component" value="Unassembled WGS sequence"/>
</dbReference>
<keyword evidence="1" id="KW-0547">Nucleotide-binding</keyword>
<dbReference type="Pfam" id="PF00501">
    <property type="entry name" value="AMP-binding"/>
    <property type="match status" value="1"/>
</dbReference>
<dbReference type="PANTHER" id="PTHR43272:SF33">
    <property type="entry name" value="AMP-BINDING DOMAIN-CONTAINING PROTEIN-RELATED"/>
    <property type="match status" value="1"/>
</dbReference>
<dbReference type="AlphaFoldDB" id="A0A1H6J3Y9"/>
<gene>
    <name evidence="5" type="ORF">SAMN04244559_02993</name>
</gene>
<dbReference type="GO" id="GO:0016020">
    <property type="term" value="C:membrane"/>
    <property type="evidence" value="ECO:0007669"/>
    <property type="project" value="TreeGrafter"/>
</dbReference>
<dbReference type="EMBL" id="FNWO01000014">
    <property type="protein sequence ID" value="SEH56786.1"/>
    <property type="molecule type" value="Genomic_DNA"/>
</dbReference>
<evidence type="ECO:0000256" key="3">
    <source>
        <dbReference type="ARBA" id="ARBA00024484"/>
    </source>
</evidence>
<evidence type="ECO:0000313" key="6">
    <source>
        <dbReference type="Proteomes" id="UP000182983"/>
    </source>
</evidence>
<proteinExistence type="predicted"/>
<feature type="domain" description="AMP-dependent synthetase/ligase" evidence="4">
    <location>
        <begin position="14"/>
        <end position="431"/>
    </location>
</feature>